<feature type="domain" description="SMODS-associated and fused to various effectors" evidence="1">
    <location>
        <begin position="182"/>
        <end position="373"/>
    </location>
</feature>
<dbReference type="RefSeq" id="WP_132420333.1">
    <property type="nucleotide sequence ID" value="NZ_SKFG01000041.1"/>
</dbReference>
<keyword evidence="3" id="KW-1185">Reference proteome</keyword>
<dbReference type="OrthoDB" id="5379188at2"/>
<evidence type="ECO:0000259" key="1">
    <source>
        <dbReference type="Pfam" id="PF18145"/>
    </source>
</evidence>
<name>A0A4R4E0U2_9BACL</name>
<proteinExistence type="predicted"/>
<evidence type="ECO:0000313" key="2">
    <source>
        <dbReference type="EMBL" id="TCZ71457.1"/>
    </source>
</evidence>
<organism evidence="2 3">
    <name type="scientific">Paenibacillus albiflavus</name>
    <dbReference type="NCBI Taxonomy" id="2545760"/>
    <lineage>
        <taxon>Bacteria</taxon>
        <taxon>Bacillati</taxon>
        <taxon>Bacillota</taxon>
        <taxon>Bacilli</taxon>
        <taxon>Bacillales</taxon>
        <taxon>Paenibacillaceae</taxon>
        <taxon>Paenibacillus</taxon>
    </lineage>
</organism>
<accession>A0A4R4E0U2</accession>
<protein>
    <submittedName>
        <fullName evidence="2">SAVED domain-containing protein</fullName>
    </submittedName>
</protein>
<dbReference type="EMBL" id="SKFG01000041">
    <property type="protein sequence ID" value="TCZ71457.1"/>
    <property type="molecule type" value="Genomic_DNA"/>
</dbReference>
<dbReference type="InterPro" id="IPR040836">
    <property type="entry name" value="SAVED"/>
</dbReference>
<gene>
    <name evidence="2" type="ORF">E0485_22665</name>
</gene>
<dbReference type="AlphaFoldDB" id="A0A4R4E0U2"/>
<dbReference type="Pfam" id="PF18145">
    <property type="entry name" value="SAVED"/>
    <property type="match status" value="1"/>
</dbReference>
<reference evidence="2 3" key="1">
    <citation type="submission" date="2019-03" db="EMBL/GenBank/DDBJ databases">
        <authorList>
            <person name="Kim M.K.M."/>
        </authorList>
    </citation>
    <scope>NUCLEOTIDE SEQUENCE [LARGE SCALE GENOMIC DNA]</scope>
    <source>
        <strain evidence="2 3">18JY21-1</strain>
    </source>
</reference>
<comment type="caution">
    <text evidence="2">The sequence shown here is derived from an EMBL/GenBank/DDBJ whole genome shotgun (WGS) entry which is preliminary data.</text>
</comment>
<dbReference type="Proteomes" id="UP000295418">
    <property type="component" value="Unassembled WGS sequence"/>
</dbReference>
<sequence length="388" mass="44442">MSVTNVPEKVKIRLWGIAAGRCQYEGCNEPLWVDKLTQAEFNGAYIAHIIADSPNGPRGDSILSEKLEKDISNLMLMCDKHHRLIDREDLAGHPVERLREMKRKHEQRIEMLTSIAESVQSYVLHYGTNIGQHNALVSWEKTTPAMLPLKYPAEKPAIEMSLGNSTFYDHEELFWTIEREQLRRQFSDKVKRRLMLGDVTHLSVFALAPQPLLIELGTLISDICPADVFQLHREPTDWIWQEHPQDFEYNIIAPEVIHKKVALNLSLSATIDNDRIYNVIGSDTSVWTVTVQTPNNDYLKSRQQLTMFREILRRLLNNIKAVHGHDNVLHVFPAAPVAVAIELGRIWMPKADLPLYLYDENRQNGGFKHVFNIGVEFGNAQVKEISVV</sequence>
<evidence type="ECO:0000313" key="3">
    <source>
        <dbReference type="Proteomes" id="UP000295418"/>
    </source>
</evidence>
<dbReference type="NCBIfam" id="NF033611">
    <property type="entry name" value="SAVED"/>
    <property type="match status" value="1"/>
</dbReference>